<dbReference type="Proteomes" id="UP000001075">
    <property type="component" value="Unassembled WGS sequence"/>
</dbReference>
<evidence type="ECO:0000313" key="1">
    <source>
        <dbReference type="EMBL" id="EGW05066.1"/>
    </source>
</evidence>
<accession>G3HSS6</accession>
<sequence>MTLKCWIHFNRCSVCCQQFTLYITKRRAMCGSQKLSILGPDAGWCELCIIPLQH</sequence>
<reference evidence="2" key="1">
    <citation type="journal article" date="2011" name="Nat. Biotechnol.">
        <title>The genomic sequence of the Chinese hamster ovary (CHO)-K1 cell line.</title>
        <authorList>
            <person name="Xu X."/>
            <person name="Nagarajan H."/>
            <person name="Lewis N.E."/>
            <person name="Pan S."/>
            <person name="Cai Z."/>
            <person name="Liu X."/>
            <person name="Chen W."/>
            <person name="Xie M."/>
            <person name="Wang W."/>
            <person name="Hammond S."/>
            <person name="Andersen M.R."/>
            <person name="Neff N."/>
            <person name="Passarelli B."/>
            <person name="Koh W."/>
            <person name="Fan H.C."/>
            <person name="Wang J."/>
            <person name="Gui Y."/>
            <person name="Lee K.H."/>
            <person name="Betenbaugh M.J."/>
            <person name="Quake S.R."/>
            <person name="Famili I."/>
            <person name="Palsson B.O."/>
            <person name="Wang J."/>
        </authorList>
    </citation>
    <scope>NUCLEOTIDE SEQUENCE [LARGE SCALE GENOMIC DNA]</scope>
    <source>
        <strain evidence="2">CHO K1 cell line</strain>
    </source>
</reference>
<gene>
    <name evidence="1" type="ORF">I79_013920</name>
</gene>
<protein>
    <submittedName>
        <fullName evidence="1">Uncharacterized protein</fullName>
    </submittedName>
</protein>
<organism evidence="1 2">
    <name type="scientific">Cricetulus griseus</name>
    <name type="common">Chinese hamster</name>
    <name type="synonym">Cricetulus barabensis griseus</name>
    <dbReference type="NCBI Taxonomy" id="10029"/>
    <lineage>
        <taxon>Eukaryota</taxon>
        <taxon>Metazoa</taxon>
        <taxon>Chordata</taxon>
        <taxon>Craniata</taxon>
        <taxon>Vertebrata</taxon>
        <taxon>Euteleostomi</taxon>
        <taxon>Mammalia</taxon>
        <taxon>Eutheria</taxon>
        <taxon>Euarchontoglires</taxon>
        <taxon>Glires</taxon>
        <taxon>Rodentia</taxon>
        <taxon>Myomorpha</taxon>
        <taxon>Muroidea</taxon>
        <taxon>Cricetidae</taxon>
        <taxon>Cricetinae</taxon>
        <taxon>Cricetulus</taxon>
    </lineage>
</organism>
<dbReference type="EMBL" id="JH000672">
    <property type="protein sequence ID" value="EGW05066.1"/>
    <property type="molecule type" value="Genomic_DNA"/>
</dbReference>
<name>G3HSS6_CRIGR</name>
<proteinExistence type="predicted"/>
<evidence type="ECO:0000313" key="2">
    <source>
        <dbReference type="Proteomes" id="UP000001075"/>
    </source>
</evidence>
<dbReference type="AlphaFoldDB" id="G3HSS6"/>
<dbReference type="InParanoid" id="G3HSS6"/>